<dbReference type="Proteomes" id="UP000006639">
    <property type="component" value="Chromosome"/>
</dbReference>
<dbReference type="InterPro" id="IPR055344">
    <property type="entry name" value="SecD_SecF_C_bact"/>
</dbReference>
<feature type="transmembrane region" description="Helical" evidence="10">
    <location>
        <begin position="385"/>
        <end position="403"/>
    </location>
</feature>
<comment type="similarity">
    <text evidence="10">Belongs to the SecD/SecF family. SecD subfamily.</text>
</comment>
<keyword evidence="5 10" id="KW-0812">Transmembrane</keyword>
<comment type="caution">
    <text evidence="10">Lacks conserved residue(s) required for the propagation of feature annotation.</text>
</comment>
<dbReference type="GO" id="GO:0065002">
    <property type="term" value="P:intracellular protein transmembrane transport"/>
    <property type="evidence" value="ECO:0007669"/>
    <property type="project" value="UniProtKB-UniRule"/>
</dbReference>
<evidence type="ECO:0000313" key="15">
    <source>
        <dbReference type="Proteomes" id="UP000006639"/>
    </source>
</evidence>
<dbReference type="SUPFAM" id="SSF82866">
    <property type="entry name" value="Multidrug efflux transporter AcrB transmembrane domain"/>
    <property type="match status" value="1"/>
</dbReference>
<proteinExistence type="inferred from homology"/>
<dbReference type="Gene3D" id="3.30.70.3400">
    <property type="match status" value="1"/>
</dbReference>
<dbReference type="HAMAP" id="MF_01463_B">
    <property type="entry name" value="SecD_B"/>
    <property type="match status" value="1"/>
</dbReference>
<feature type="domain" description="SecDF P1 head subdomain" evidence="13">
    <location>
        <begin position="231"/>
        <end position="335"/>
    </location>
</feature>
<comment type="function">
    <text evidence="10">Part of the Sec protein translocase complex. Interacts with the SecYEG preprotein conducting channel. SecDF uses the proton motive force (PMF) to complete protein translocation after the ATP-dependent function of SecA.</text>
</comment>
<dbReference type="Pfam" id="PF02355">
    <property type="entry name" value="SecD_SecF_C"/>
    <property type="match status" value="1"/>
</dbReference>
<keyword evidence="2 10" id="KW-0813">Transport</keyword>
<dbReference type="Pfam" id="PF21760">
    <property type="entry name" value="SecD_1st"/>
    <property type="match status" value="1"/>
</dbReference>
<dbReference type="NCBIfam" id="TIGR01129">
    <property type="entry name" value="secD"/>
    <property type="match status" value="1"/>
</dbReference>
<dbReference type="InterPro" id="IPR001036">
    <property type="entry name" value="Acrflvin-R"/>
</dbReference>
<feature type="domain" description="Protein translocase subunit SecDF P1" evidence="12">
    <location>
        <begin position="147"/>
        <end position="205"/>
    </location>
</feature>
<comment type="subcellular location">
    <subcellularLocation>
        <location evidence="1">Cell membrane</location>
        <topology evidence="1">Multi-pass membrane protein</topology>
    </subcellularLocation>
</comment>
<keyword evidence="8 10" id="KW-0811">Translocation</keyword>
<dbReference type="NCBIfam" id="TIGR00916">
    <property type="entry name" value="2A0604s01"/>
    <property type="match status" value="1"/>
</dbReference>
<comment type="subunit">
    <text evidence="10">Forms a complex with SecF. Part of the essential Sec protein translocation apparatus which comprises SecA, SecYEG and auxiliary proteins SecDF-YajC and YidC.</text>
</comment>
<sequence length="523" mass="56893">MRFSKFKAVTILLICGTSIYLSLPSFFNNALLFVPSYLRAAPVNLGLDLKGGASILLEVEVEEYLRNYSQQNLDQVLSGFRANGIPYIKAKTNIEGFDIEATSLANQKMLSVIRKLIGNRFEYIEDDNTLRIRFDSSVIEEIKKSLMQQSIEIIRRRIDESGTKEIDLQRQSDNYILLQVPGSDNPGEIKRLLGKTAKLSLHIVADGVTIDNLAKSPIRSNLKVLEIGDNNQKHKVVLYYRPIITGDMLVDAQVSFNQDIPVVSFKLNNVGAKIFGDVSSKNIGKAIAIVLDDKVLSIPVIREPILGGSGIISGNFSVASANELALLLRAGALPAPLKVVEERAIGPSLGIDSIRAGTNAMIIGISLVALFMIVFYGFFGLVANFALIINTFMIIACMAVIGATLTLPGIAGIVLTLGMAVDANVLICERIREELRNGKSNLAAIESGYKIAFSTILDANITTIIAAIILYIMGSGSIKSFAVSLTVGITCSMFTAISLTKIIIAFWHRITKTKRVCTQNIST</sequence>
<dbReference type="EMBL" id="CP002130">
    <property type="protein sequence ID" value="AEI88489.1"/>
    <property type="molecule type" value="Genomic_DNA"/>
</dbReference>
<dbReference type="InterPro" id="IPR048631">
    <property type="entry name" value="SecD_1st"/>
</dbReference>
<dbReference type="InterPro" id="IPR005791">
    <property type="entry name" value="SecD"/>
</dbReference>
<evidence type="ECO:0000256" key="7">
    <source>
        <dbReference type="ARBA" id="ARBA00022989"/>
    </source>
</evidence>
<dbReference type="PANTHER" id="PTHR30081">
    <property type="entry name" value="PROTEIN-EXPORT MEMBRANE PROTEIN SEC"/>
    <property type="match status" value="1"/>
</dbReference>
<keyword evidence="9 10" id="KW-0472">Membrane</keyword>
<keyword evidence="6 10" id="KW-0653">Protein transport</keyword>
<evidence type="ECO:0000256" key="5">
    <source>
        <dbReference type="ARBA" id="ARBA00022692"/>
    </source>
</evidence>
<feature type="transmembrane region" description="Helical" evidence="10">
    <location>
        <begin position="485"/>
        <end position="507"/>
    </location>
</feature>
<dbReference type="STRING" id="696127.midi_00169"/>
<dbReference type="Pfam" id="PF07549">
    <property type="entry name" value="Sec_GG"/>
    <property type="match status" value="1"/>
</dbReference>
<evidence type="ECO:0000259" key="12">
    <source>
        <dbReference type="Pfam" id="PF21760"/>
    </source>
</evidence>
<evidence type="ECO:0000259" key="11">
    <source>
        <dbReference type="Pfam" id="PF02355"/>
    </source>
</evidence>
<keyword evidence="15" id="KW-1185">Reference proteome</keyword>
<feature type="transmembrane region" description="Helical" evidence="10">
    <location>
        <begin position="360"/>
        <end position="378"/>
    </location>
</feature>
<dbReference type="GO" id="GO:0005886">
    <property type="term" value="C:plasma membrane"/>
    <property type="evidence" value="ECO:0007669"/>
    <property type="project" value="UniProtKB-SubCell"/>
</dbReference>
<evidence type="ECO:0000256" key="4">
    <source>
        <dbReference type="ARBA" id="ARBA00022519"/>
    </source>
</evidence>
<dbReference type="InterPro" id="IPR054384">
    <property type="entry name" value="SecDF_P1_head"/>
</dbReference>
<evidence type="ECO:0000256" key="1">
    <source>
        <dbReference type="ARBA" id="ARBA00004651"/>
    </source>
</evidence>
<evidence type="ECO:0000256" key="9">
    <source>
        <dbReference type="ARBA" id="ARBA00023136"/>
    </source>
</evidence>
<evidence type="ECO:0000256" key="10">
    <source>
        <dbReference type="HAMAP-Rule" id="MF_01463"/>
    </source>
</evidence>
<dbReference type="InterPro" id="IPR022813">
    <property type="entry name" value="SecD/SecF_arch_bac"/>
</dbReference>
<dbReference type="AlphaFoldDB" id="F7XUZ0"/>
<dbReference type="GO" id="GO:0043952">
    <property type="term" value="P:protein transport by the Sec complex"/>
    <property type="evidence" value="ECO:0007669"/>
    <property type="project" value="UniProtKB-UniRule"/>
</dbReference>
<dbReference type="PRINTS" id="PR00702">
    <property type="entry name" value="ACRIFLAVINRP"/>
</dbReference>
<evidence type="ECO:0000256" key="3">
    <source>
        <dbReference type="ARBA" id="ARBA00022475"/>
    </source>
</evidence>
<feature type="domain" description="Protein export membrane protein SecD/SecF C-terminal" evidence="11">
    <location>
        <begin position="338"/>
        <end position="508"/>
    </location>
</feature>
<keyword evidence="3 10" id="KW-1003">Cell membrane</keyword>
<dbReference type="RefSeq" id="WP_013950705.1">
    <property type="nucleotide sequence ID" value="NC_015722.1"/>
</dbReference>
<dbReference type="KEGG" id="mmn:midi_00169"/>
<dbReference type="OrthoDB" id="9805019at2"/>
<keyword evidence="7 10" id="KW-1133">Transmembrane helix</keyword>
<dbReference type="FunFam" id="1.20.1640.10:FF:000004">
    <property type="entry name" value="Protein translocase subunit SecD"/>
    <property type="match status" value="1"/>
</dbReference>
<feature type="transmembrane region" description="Helical" evidence="10">
    <location>
        <begin position="449"/>
        <end position="473"/>
    </location>
</feature>
<dbReference type="FunFam" id="3.30.1360.200:FF:000002">
    <property type="entry name" value="Preprotein translocase subunit SecD"/>
    <property type="match status" value="1"/>
</dbReference>
<dbReference type="InterPro" id="IPR048634">
    <property type="entry name" value="SecD_SecF_C"/>
</dbReference>
<dbReference type="Gene3D" id="3.30.1360.200">
    <property type="match status" value="1"/>
</dbReference>
<evidence type="ECO:0000256" key="8">
    <source>
        <dbReference type="ARBA" id="ARBA00023010"/>
    </source>
</evidence>
<dbReference type="HOGENOM" id="CLU_007894_4_3_5"/>
<accession>F7XUZ0</accession>
<dbReference type="GO" id="GO:0006605">
    <property type="term" value="P:protein targeting"/>
    <property type="evidence" value="ECO:0007669"/>
    <property type="project" value="UniProtKB-UniRule"/>
</dbReference>
<dbReference type="PANTHER" id="PTHR30081:SF1">
    <property type="entry name" value="PROTEIN TRANSLOCASE SUBUNIT SECD"/>
    <property type="match status" value="1"/>
</dbReference>
<evidence type="ECO:0000256" key="6">
    <source>
        <dbReference type="ARBA" id="ARBA00022927"/>
    </source>
</evidence>
<dbReference type="GO" id="GO:0015450">
    <property type="term" value="F:protein-transporting ATPase activity"/>
    <property type="evidence" value="ECO:0007669"/>
    <property type="project" value="InterPro"/>
</dbReference>
<dbReference type="InterPro" id="IPR022646">
    <property type="entry name" value="SecD/SecF_CS"/>
</dbReference>
<protein>
    <recommendedName>
        <fullName evidence="10">Protein translocase subunit SecD</fullName>
    </recommendedName>
</protein>
<evidence type="ECO:0000313" key="14">
    <source>
        <dbReference type="EMBL" id="AEI88489.1"/>
    </source>
</evidence>
<organism evidence="14 15">
    <name type="scientific">Midichloria mitochondrii (strain IricVA)</name>
    <dbReference type="NCBI Taxonomy" id="696127"/>
    <lineage>
        <taxon>Bacteria</taxon>
        <taxon>Pseudomonadati</taxon>
        <taxon>Pseudomonadota</taxon>
        <taxon>Alphaproteobacteria</taxon>
        <taxon>Rickettsiales</taxon>
        <taxon>Candidatus Midichloriaceae</taxon>
        <taxon>Candidatus Midichloria</taxon>
    </lineage>
</organism>
<name>F7XUZ0_MIDMI</name>
<gene>
    <name evidence="10 14" type="primary">secD</name>
    <name evidence="14" type="ordered locus">midi_00169</name>
</gene>
<evidence type="ECO:0000259" key="13">
    <source>
        <dbReference type="Pfam" id="PF22599"/>
    </source>
</evidence>
<dbReference type="Pfam" id="PF22599">
    <property type="entry name" value="SecDF_P1_head"/>
    <property type="match status" value="1"/>
</dbReference>
<dbReference type="Gene3D" id="1.20.1640.10">
    <property type="entry name" value="Multidrug efflux transporter AcrB transmembrane domain"/>
    <property type="match status" value="1"/>
</dbReference>
<evidence type="ECO:0000256" key="2">
    <source>
        <dbReference type="ARBA" id="ARBA00022448"/>
    </source>
</evidence>
<reference evidence="14 15" key="1">
    <citation type="journal article" date="2011" name="Mol. Biol. Evol.">
        <title>Phylogenomic evidence for the presence of a flagellum and cbb3 oxidase in the free-living mitochondrial ancestor.</title>
        <authorList>
            <person name="Sassera D."/>
            <person name="Lo N."/>
            <person name="Epis S."/>
            <person name="D'Auria G."/>
            <person name="Montagna M."/>
            <person name="Comandatore F."/>
            <person name="Horner D."/>
            <person name="Pereto J."/>
            <person name="Luciano A.M."/>
            <person name="Franciosi F."/>
            <person name="Ferri E."/>
            <person name="Crotti E."/>
            <person name="Bazzocchi C."/>
            <person name="Daffonchio D."/>
            <person name="Sacchi L."/>
            <person name="Moya A."/>
            <person name="Latorre A."/>
            <person name="Bandi C."/>
        </authorList>
    </citation>
    <scope>NUCLEOTIDE SEQUENCE [LARGE SCALE GENOMIC DNA]</scope>
    <source>
        <strain evidence="14 15">IricVA</strain>
    </source>
</reference>
<keyword evidence="4" id="KW-0997">Cell inner membrane</keyword>